<reference evidence="10" key="1">
    <citation type="submission" date="2021-01" db="EMBL/GenBank/DDBJ databases">
        <title>Whole genome shotgun sequence of Rugosimonospora africana NBRC 104875.</title>
        <authorList>
            <person name="Komaki H."/>
            <person name="Tamura T."/>
        </authorList>
    </citation>
    <scope>NUCLEOTIDE SEQUENCE</scope>
    <source>
        <strain evidence="10">NBRC 104875</strain>
    </source>
</reference>
<dbReference type="GO" id="GO:0022857">
    <property type="term" value="F:transmembrane transporter activity"/>
    <property type="evidence" value="ECO:0007669"/>
    <property type="project" value="InterPro"/>
</dbReference>
<feature type="transmembrane region" description="Helical" evidence="8">
    <location>
        <begin position="236"/>
        <end position="256"/>
    </location>
</feature>
<dbReference type="Gene3D" id="1.20.1250.20">
    <property type="entry name" value="MFS general substrate transporter like domains"/>
    <property type="match status" value="1"/>
</dbReference>
<gene>
    <name evidence="10" type="ORF">Raf01_51010</name>
</gene>
<dbReference type="InterPro" id="IPR036259">
    <property type="entry name" value="MFS_trans_sf"/>
</dbReference>
<keyword evidence="4 8" id="KW-0812">Transmembrane</keyword>
<dbReference type="Proteomes" id="UP000642748">
    <property type="component" value="Unassembled WGS sequence"/>
</dbReference>
<feature type="transmembrane region" description="Helical" evidence="8">
    <location>
        <begin position="25"/>
        <end position="49"/>
    </location>
</feature>
<comment type="caution">
    <text evidence="10">The sequence shown here is derived from an EMBL/GenBank/DDBJ whole genome shotgun (WGS) entry which is preliminary data.</text>
</comment>
<dbReference type="PROSITE" id="PS50850">
    <property type="entry name" value="MFS"/>
    <property type="match status" value="1"/>
</dbReference>
<evidence type="ECO:0000256" key="4">
    <source>
        <dbReference type="ARBA" id="ARBA00022692"/>
    </source>
</evidence>
<evidence type="ECO:0000256" key="7">
    <source>
        <dbReference type="SAM" id="MobiDB-lite"/>
    </source>
</evidence>
<keyword evidence="2" id="KW-0813">Transport</keyword>
<evidence type="ECO:0000256" key="6">
    <source>
        <dbReference type="ARBA" id="ARBA00023136"/>
    </source>
</evidence>
<protein>
    <submittedName>
        <fullName evidence="10">MFS transporter</fullName>
    </submittedName>
</protein>
<name>A0A8J3VSC8_9ACTN</name>
<proteinExistence type="predicted"/>
<evidence type="ECO:0000259" key="9">
    <source>
        <dbReference type="PROSITE" id="PS50850"/>
    </source>
</evidence>
<keyword evidence="11" id="KW-1185">Reference proteome</keyword>
<dbReference type="InterPro" id="IPR005829">
    <property type="entry name" value="Sugar_transporter_CS"/>
</dbReference>
<sequence>MGMATTREAAATAVRPAGTPGRSRWLAAGVAVCTVGWGANQFAPMVLLYRARLGLSAAVVEGTFGMYAIGLMPGLLVAGRVSDRVGRRPVVMFSVALSMVAGIVLAFGAHGVGWLFAGRVVMGVASGCAFSAGSAWIKELSAPPYEAAVAGAGARRASVAMTVGFGAGPLVAGALAQWAPWPTTLPYAPQLALAAYAVVLVARLPETVTRSPSASRVGLGVHGLGERRFRWVVLPLAPWVFGAAAISMVFVPGLVIDRVHGIAVFFGALAAVCTAMAGVLVQPLARRLDRRDGPHLLVAGMSLVTVGLVIEAGVAAAGQPILALPAAAVLGCGYGCCMVYGLAEVQRMSRPEELATLTAVFQAATYIGFGAPTLLSVLESYSSPTVLLLAVAGLAALTLAVTSRQARR</sequence>
<feature type="transmembrane region" description="Helical" evidence="8">
    <location>
        <begin position="296"/>
        <end position="316"/>
    </location>
</feature>
<dbReference type="AlphaFoldDB" id="A0A8J3VSC8"/>
<feature type="transmembrane region" description="Helical" evidence="8">
    <location>
        <begin position="116"/>
        <end position="137"/>
    </location>
</feature>
<feature type="region of interest" description="Disordered" evidence="7">
    <location>
        <begin position="1"/>
        <end position="21"/>
    </location>
</feature>
<evidence type="ECO:0000313" key="10">
    <source>
        <dbReference type="EMBL" id="GIH16929.1"/>
    </source>
</evidence>
<dbReference type="Pfam" id="PF07690">
    <property type="entry name" value="MFS_1"/>
    <property type="match status" value="1"/>
</dbReference>
<dbReference type="SUPFAM" id="SSF103473">
    <property type="entry name" value="MFS general substrate transporter"/>
    <property type="match status" value="1"/>
</dbReference>
<dbReference type="EMBL" id="BONZ01000049">
    <property type="protein sequence ID" value="GIH16929.1"/>
    <property type="molecule type" value="Genomic_DNA"/>
</dbReference>
<dbReference type="PROSITE" id="PS00216">
    <property type="entry name" value="SUGAR_TRANSPORT_1"/>
    <property type="match status" value="1"/>
</dbReference>
<dbReference type="GO" id="GO:0005886">
    <property type="term" value="C:plasma membrane"/>
    <property type="evidence" value="ECO:0007669"/>
    <property type="project" value="UniProtKB-SubCell"/>
</dbReference>
<feature type="transmembrane region" description="Helical" evidence="8">
    <location>
        <begin position="90"/>
        <end position="110"/>
    </location>
</feature>
<dbReference type="PANTHER" id="PTHR23517:SF3">
    <property type="entry name" value="INTEGRAL MEMBRANE TRANSPORT PROTEIN"/>
    <property type="match status" value="1"/>
</dbReference>
<comment type="subcellular location">
    <subcellularLocation>
        <location evidence="1">Cell membrane</location>
        <topology evidence="1">Multi-pass membrane protein</topology>
    </subcellularLocation>
</comment>
<keyword evidence="6 8" id="KW-0472">Membrane</keyword>
<feature type="transmembrane region" description="Helical" evidence="8">
    <location>
        <begin position="322"/>
        <end position="342"/>
    </location>
</feature>
<dbReference type="InterPro" id="IPR020846">
    <property type="entry name" value="MFS_dom"/>
</dbReference>
<feature type="transmembrane region" description="Helical" evidence="8">
    <location>
        <begin position="354"/>
        <end position="375"/>
    </location>
</feature>
<evidence type="ECO:0000256" key="2">
    <source>
        <dbReference type="ARBA" id="ARBA00022448"/>
    </source>
</evidence>
<feature type="transmembrane region" description="Helical" evidence="8">
    <location>
        <begin position="158"/>
        <end position="179"/>
    </location>
</feature>
<evidence type="ECO:0000256" key="3">
    <source>
        <dbReference type="ARBA" id="ARBA00022475"/>
    </source>
</evidence>
<keyword evidence="3" id="KW-1003">Cell membrane</keyword>
<evidence type="ECO:0000256" key="1">
    <source>
        <dbReference type="ARBA" id="ARBA00004651"/>
    </source>
</evidence>
<feature type="domain" description="Major facilitator superfamily (MFS) profile" evidence="9">
    <location>
        <begin position="24"/>
        <end position="408"/>
    </location>
</feature>
<feature type="transmembrane region" description="Helical" evidence="8">
    <location>
        <begin position="185"/>
        <end position="204"/>
    </location>
</feature>
<accession>A0A8J3VSC8</accession>
<feature type="transmembrane region" description="Helical" evidence="8">
    <location>
        <begin position="55"/>
        <end position="78"/>
    </location>
</feature>
<keyword evidence="5 8" id="KW-1133">Transmembrane helix</keyword>
<evidence type="ECO:0000313" key="11">
    <source>
        <dbReference type="Proteomes" id="UP000642748"/>
    </source>
</evidence>
<organism evidence="10 11">
    <name type="scientific">Rugosimonospora africana</name>
    <dbReference type="NCBI Taxonomy" id="556532"/>
    <lineage>
        <taxon>Bacteria</taxon>
        <taxon>Bacillati</taxon>
        <taxon>Actinomycetota</taxon>
        <taxon>Actinomycetes</taxon>
        <taxon>Micromonosporales</taxon>
        <taxon>Micromonosporaceae</taxon>
        <taxon>Rugosimonospora</taxon>
    </lineage>
</organism>
<dbReference type="InterPro" id="IPR011701">
    <property type="entry name" value="MFS"/>
</dbReference>
<dbReference type="PANTHER" id="PTHR23517">
    <property type="entry name" value="RESISTANCE PROTEIN MDTM, PUTATIVE-RELATED-RELATED"/>
    <property type="match status" value="1"/>
</dbReference>
<feature type="transmembrane region" description="Helical" evidence="8">
    <location>
        <begin position="381"/>
        <end position="402"/>
    </location>
</feature>
<dbReference type="InterPro" id="IPR050171">
    <property type="entry name" value="MFS_Transporters"/>
</dbReference>
<evidence type="ECO:0000256" key="8">
    <source>
        <dbReference type="SAM" id="Phobius"/>
    </source>
</evidence>
<evidence type="ECO:0000256" key="5">
    <source>
        <dbReference type="ARBA" id="ARBA00022989"/>
    </source>
</evidence>
<feature type="transmembrane region" description="Helical" evidence="8">
    <location>
        <begin position="262"/>
        <end position="284"/>
    </location>
</feature>